<dbReference type="SUPFAM" id="SSF51905">
    <property type="entry name" value="FAD/NAD(P)-binding domain"/>
    <property type="match status" value="1"/>
</dbReference>
<keyword evidence="4" id="KW-1185">Reference proteome</keyword>
<dbReference type="Pfam" id="PF13478">
    <property type="entry name" value="XdhC_C"/>
    <property type="match status" value="1"/>
</dbReference>
<proteinExistence type="predicted"/>
<dbReference type="Pfam" id="PF02625">
    <property type="entry name" value="XdhC_CoxI"/>
    <property type="match status" value="1"/>
</dbReference>
<sequence length="363" mass="39424">MAVRSQRHFLGHHGRLLRRECHLVITPPLPAPVTPTTTATPPTPRDLPVWQHALASLRAGVAVAVLCVLDSRGSSPGRQGFKMSVTATDLAGSIGGGIMEHKFVEKARALLRQPAAEPVVRHQIHRADAPADRSGLICSGEQWLLVLPLHPADLPVVQRLDERLRNGAPGRLHLSAAGRLMLDEATDAGPHYTLALGPAWQYSERLGFRDHATIVGGGHVGLALSRTLATLEFGLTVLDNRPDLNTHQLNPYAHHKRVVRYEDLAQEITAGPHQYVILMSFGYRTDLVALRQLLTLPLPYLGVMGSASKIAELLATLRTEGVPADRLARVRAPIGLPIHSRTPEEIAISIAAELIRERNAPPA</sequence>
<dbReference type="AlphaFoldDB" id="A0A246FLM2"/>
<reference evidence="3 4" key="1">
    <citation type="submission" date="2017-06" db="EMBL/GenBank/DDBJ databases">
        <title>Hymenobacter amundsenii sp. nov. isolated from regoliths in Antarctica.</title>
        <authorList>
            <person name="Sedlacek I."/>
            <person name="Kralova S."/>
            <person name="Pantucek R."/>
            <person name="Svec P."/>
            <person name="Holochova P."/>
            <person name="Stankova E."/>
            <person name="Vrbovska V."/>
            <person name="Busse H.-J."/>
        </authorList>
    </citation>
    <scope>NUCLEOTIDE SEQUENCE [LARGE SCALE GENOMIC DNA]</scope>
    <source>
        <strain evidence="3 4">CCM 8682</strain>
    </source>
</reference>
<dbReference type="PANTHER" id="PTHR30388:SF6">
    <property type="entry name" value="XANTHINE DEHYDROGENASE SUBUNIT A-RELATED"/>
    <property type="match status" value="1"/>
</dbReference>
<evidence type="ECO:0000313" key="3">
    <source>
        <dbReference type="EMBL" id="OWP63638.1"/>
    </source>
</evidence>
<evidence type="ECO:0000313" key="4">
    <source>
        <dbReference type="Proteomes" id="UP000197277"/>
    </source>
</evidence>
<organism evidence="3 4">
    <name type="scientific">Hymenobacter amundsenii</name>
    <dbReference type="NCBI Taxonomy" id="2006685"/>
    <lineage>
        <taxon>Bacteria</taxon>
        <taxon>Pseudomonadati</taxon>
        <taxon>Bacteroidota</taxon>
        <taxon>Cytophagia</taxon>
        <taxon>Cytophagales</taxon>
        <taxon>Hymenobacteraceae</taxon>
        <taxon>Hymenobacter</taxon>
    </lineage>
</organism>
<feature type="domain" description="XdhC- CoxI" evidence="1">
    <location>
        <begin position="57"/>
        <end position="115"/>
    </location>
</feature>
<feature type="domain" description="XdhC Rossmann" evidence="2">
    <location>
        <begin position="214"/>
        <end position="354"/>
    </location>
</feature>
<dbReference type="InterPro" id="IPR052698">
    <property type="entry name" value="MoCofactor_Util/Proc"/>
</dbReference>
<dbReference type="InterPro" id="IPR003777">
    <property type="entry name" value="XdhC_CoxI"/>
</dbReference>
<gene>
    <name evidence="3" type="ORF">CDA63_07545</name>
</gene>
<dbReference type="Proteomes" id="UP000197277">
    <property type="component" value="Unassembled WGS sequence"/>
</dbReference>
<dbReference type="Gene3D" id="3.40.50.720">
    <property type="entry name" value="NAD(P)-binding Rossmann-like Domain"/>
    <property type="match status" value="1"/>
</dbReference>
<dbReference type="EMBL" id="NIRR01000009">
    <property type="protein sequence ID" value="OWP63638.1"/>
    <property type="molecule type" value="Genomic_DNA"/>
</dbReference>
<accession>A0A246FLM2</accession>
<dbReference type="InterPro" id="IPR036188">
    <property type="entry name" value="FAD/NAD-bd_sf"/>
</dbReference>
<protein>
    <submittedName>
        <fullName evidence="3">Xanthine dehydrogenase</fullName>
    </submittedName>
</protein>
<evidence type="ECO:0000259" key="2">
    <source>
        <dbReference type="Pfam" id="PF13478"/>
    </source>
</evidence>
<comment type="caution">
    <text evidence="3">The sequence shown here is derived from an EMBL/GenBank/DDBJ whole genome shotgun (WGS) entry which is preliminary data.</text>
</comment>
<dbReference type="InterPro" id="IPR027051">
    <property type="entry name" value="XdhC_Rossmann_dom"/>
</dbReference>
<evidence type="ECO:0000259" key="1">
    <source>
        <dbReference type="Pfam" id="PF02625"/>
    </source>
</evidence>
<name>A0A246FLM2_9BACT</name>
<dbReference type="OrthoDB" id="9773039at2"/>
<dbReference type="PANTHER" id="PTHR30388">
    <property type="entry name" value="ALDEHYDE OXIDOREDUCTASE MOLYBDENUM COFACTOR ASSEMBLY PROTEIN"/>
    <property type="match status" value="1"/>
</dbReference>